<dbReference type="SUPFAM" id="SSF75304">
    <property type="entry name" value="Amidase signature (AS) enzymes"/>
    <property type="match status" value="1"/>
</dbReference>
<dbReference type="InterPro" id="IPR000120">
    <property type="entry name" value="Amidase"/>
</dbReference>
<keyword evidence="6" id="KW-0378">Hydrolase</keyword>
<dbReference type="InterPro" id="IPR020556">
    <property type="entry name" value="Amidase_CS"/>
</dbReference>
<name>A0ABT6ME39_9NOCA</name>
<dbReference type="Proteomes" id="UP001160334">
    <property type="component" value="Unassembled WGS sequence"/>
</dbReference>
<comment type="caution">
    <text evidence="6">The sequence shown here is derived from an EMBL/GenBank/DDBJ whole genome shotgun (WGS) entry which is preliminary data.</text>
</comment>
<dbReference type="Gene3D" id="3.90.1300.10">
    <property type="entry name" value="Amidase signature (AS) domain"/>
    <property type="match status" value="1"/>
</dbReference>
<reference evidence="6 7" key="1">
    <citation type="submission" date="2023-04" db="EMBL/GenBank/DDBJ databases">
        <title>Forest soil microbial communities from Buena Vista Peninsula, Colon Province, Panama.</title>
        <authorList>
            <person name="Bouskill N."/>
        </authorList>
    </citation>
    <scope>NUCLEOTIDE SEQUENCE [LARGE SCALE GENOMIC DNA]</scope>
    <source>
        <strain evidence="6 7">CFH S0262</strain>
    </source>
</reference>
<dbReference type="RefSeq" id="WP_280761874.1">
    <property type="nucleotide sequence ID" value="NZ_JARXVC010000010.1"/>
</dbReference>
<proteinExistence type="inferred from homology"/>
<organism evidence="6 7">
    <name type="scientific">Prescottella agglutinans</name>
    <dbReference type="NCBI Taxonomy" id="1644129"/>
    <lineage>
        <taxon>Bacteria</taxon>
        <taxon>Bacillati</taxon>
        <taxon>Actinomycetota</taxon>
        <taxon>Actinomycetes</taxon>
        <taxon>Mycobacteriales</taxon>
        <taxon>Nocardiaceae</taxon>
        <taxon>Prescottella</taxon>
    </lineage>
</organism>
<protein>
    <recommendedName>
        <fullName evidence="3">amidase</fullName>
        <ecNumber evidence="3">3.5.1.4</ecNumber>
    </recommendedName>
</protein>
<dbReference type="Pfam" id="PF01425">
    <property type="entry name" value="Amidase"/>
    <property type="match status" value="1"/>
</dbReference>
<dbReference type="GO" id="GO:0004040">
    <property type="term" value="F:amidase activity"/>
    <property type="evidence" value="ECO:0007669"/>
    <property type="project" value="UniProtKB-EC"/>
</dbReference>
<evidence type="ECO:0000256" key="2">
    <source>
        <dbReference type="ARBA" id="ARBA00009199"/>
    </source>
</evidence>
<evidence type="ECO:0000256" key="1">
    <source>
        <dbReference type="ARBA" id="ARBA00001311"/>
    </source>
</evidence>
<evidence type="ECO:0000313" key="6">
    <source>
        <dbReference type="EMBL" id="MDH6282578.1"/>
    </source>
</evidence>
<keyword evidence="7" id="KW-1185">Reference proteome</keyword>
<dbReference type="EMBL" id="JARXVC010000010">
    <property type="protein sequence ID" value="MDH6282578.1"/>
    <property type="molecule type" value="Genomic_DNA"/>
</dbReference>
<accession>A0ABT6ME39</accession>
<feature type="region of interest" description="Disordered" evidence="4">
    <location>
        <begin position="133"/>
        <end position="152"/>
    </location>
</feature>
<dbReference type="PANTHER" id="PTHR11895">
    <property type="entry name" value="TRANSAMIDASE"/>
    <property type="match status" value="1"/>
</dbReference>
<evidence type="ECO:0000256" key="3">
    <source>
        <dbReference type="ARBA" id="ARBA00012922"/>
    </source>
</evidence>
<evidence type="ECO:0000256" key="4">
    <source>
        <dbReference type="SAM" id="MobiDB-lite"/>
    </source>
</evidence>
<comment type="similarity">
    <text evidence="2">Belongs to the amidase family.</text>
</comment>
<dbReference type="EC" id="3.5.1.4" evidence="3"/>
<gene>
    <name evidence="6" type="ORF">M2280_003809</name>
</gene>
<feature type="domain" description="Amidase" evidence="5">
    <location>
        <begin position="53"/>
        <end position="456"/>
    </location>
</feature>
<dbReference type="PANTHER" id="PTHR11895:SF7">
    <property type="entry name" value="GLUTAMYL-TRNA(GLN) AMIDOTRANSFERASE SUBUNIT A, MITOCHONDRIAL"/>
    <property type="match status" value="1"/>
</dbReference>
<dbReference type="InterPro" id="IPR036928">
    <property type="entry name" value="AS_sf"/>
</dbReference>
<dbReference type="InterPro" id="IPR023631">
    <property type="entry name" value="Amidase_dom"/>
</dbReference>
<evidence type="ECO:0000259" key="5">
    <source>
        <dbReference type="Pfam" id="PF01425"/>
    </source>
</evidence>
<comment type="catalytic activity">
    <reaction evidence="1">
        <text>a monocarboxylic acid amide + H2O = a monocarboxylate + NH4(+)</text>
        <dbReference type="Rhea" id="RHEA:12020"/>
        <dbReference type="ChEBI" id="CHEBI:15377"/>
        <dbReference type="ChEBI" id="CHEBI:28938"/>
        <dbReference type="ChEBI" id="CHEBI:35757"/>
        <dbReference type="ChEBI" id="CHEBI:83628"/>
        <dbReference type="EC" id="3.5.1.4"/>
    </reaction>
</comment>
<dbReference type="PROSITE" id="PS00571">
    <property type="entry name" value="AMIDASES"/>
    <property type="match status" value="1"/>
</dbReference>
<sequence>MEIADYASRDATELAALIAAGDVTAAEVQAAAAAAIDQVDPQLGAVAGERFAQPLDHDASGPFRGVPFAIKDLITHAAGVPQRNGSRLFGAGIEHSYDNALMTRFRRAGLATMAVTTSPEFGFNATTEAIAYGRPTRNPWDPTRSPGGSSGGSAALVAAGALPFAHANDGGGSIRIPSAACGLVGLKPSRGRITAGPDYGDPLLGLGIEFAVTRTVRDCAALFDAVHGSEPGDKYLFPAEDASYSELITRGSRPLRIAFSTVPYDASRAVDPECVRAVLDTAARLADMGHHVEEAAPHIDAAAFDKANLDAWCSFLGDAVATAAEMGGFTPGREHLEATTIASAEYGATLSARDIFAAEHQFNVARREVARFLTGYDVFLTPTSARPNLPLGHLNSDDDSLDAAGWYNRIFEYGPFTGLFNATGNPGISLPLAESSEGWPIGLQFVGRYGDEATLLALAADLEQAMPWSARRPGIYAR</sequence>
<evidence type="ECO:0000313" key="7">
    <source>
        <dbReference type="Proteomes" id="UP001160334"/>
    </source>
</evidence>